<evidence type="ECO:0000256" key="2">
    <source>
        <dbReference type="ARBA" id="ARBA00022982"/>
    </source>
</evidence>
<dbReference type="SUPFAM" id="SSF56281">
    <property type="entry name" value="Metallo-hydrolase/oxidoreductase"/>
    <property type="match status" value="1"/>
</dbReference>
<accession>A0A2P7EBE3</accession>
<sequence>MEDRRVVQIALEEDLICLRGLSPKRLRFGVEYGLERGTCHNSFLYTSSGNCAAVLVHPPGDAFAEPFLEQLKDLVPFTSPLSVVLSDVNPNRVALLQRLAKSWPQLKLMASNAGAKLLKELWNQQRPGTEAPTPPPALAPLEVVKHEQLLVLPNGHELQLLALPTPRWPGGLAAFHGASGLLMSGRFFGAHLCTESYAETNPTSSSEDRRYYYDCLMAPMANQVELVVNRL</sequence>
<feature type="non-terminal residue" evidence="3">
    <location>
        <position position="231"/>
    </location>
</feature>
<keyword evidence="4" id="KW-1185">Reference proteome</keyword>
<gene>
    <name evidence="3" type="ORF">C7K08_12620</name>
</gene>
<dbReference type="EMBL" id="PXVC01000106">
    <property type="protein sequence ID" value="PSI00535.1"/>
    <property type="molecule type" value="Genomic_DNA"/>
</dbReference>
<dbReference type="Proteomes" id="UP000240206">
    <property type="component" value="Unassembled WGS sequence"/>
</dbReference>
<dbReference type="InterPro" id="IPR051285">
    <property type="entry name" value="NADH_oxidoreductase_modular"/>
</dbReference>
<evidence type="ECO:0000313" key="3">
    <source>
        <dbReference type="EMBL" id="PSI00535.1"/>
    </source>
</evidence>
<protein>
    <submittedName>
        <fullName evidence="3">Flavin oxidoreductase</fullName>
    </submittedName>
</protein>
<dbReference type="Gene3D" id="3.60.15.10">
    <property type="entry name" value="Ribonuclease Z/Hydroxyacylglutathione hydrolase-like"/>
    <property type="match status" value="1"/>
</dbReference>
<dbReference type="PANTHER" id="PTHR32145:SF32">
    <property type="entry name" value="DIFLAVIN FLAVOPROTEIN A 4-RELATED"/>
    <property type="match status" value="1"/>
</dbReference>
<proteinExistence type="predicted"/>
<name>A0A2P7EBE3_9SYNE</name>
<organism evidence="3 4">
    <name type="scientific">Synechococcus lacustris str. Tous</name>
    <dbReference type="NCBI Taxonomy" id="1910958"/>
    <lineage>
        <taxon>Bacteria</taxon>
        <taxon>Bacillati</taxon>
        <taxon>Cyanobacteriota</taxon>
        <taxon>Cyanophyceae</taxon>
        <taxon>Synechococcales</taxon>
        <taxon>Synechococcaceae</taxon>
        <taxon>Synechococcus</taxon>
    </lineage>
</organism>
<keyword evidence="1" id="KW-0813">Transport</keyword>
<comment type="caution">
    <text evidence="3">The sequence shown here is derived from an EMBL/GenBank/DDBJ whole genome shotgun (WGS) entry which is preliminary data.</text>
</comment>
<keyword evidence="2" id="KW-0249">Electron transport</keyword>
<dbReference type="InterPro" id="IPR036866">
    <property type="entry name" value="RibonucZ/Hydroxyglut_hydro"/>
</dbReference>
<dbReference type="PANTHER" id="PTHR32145">
    <property type="entry name" value="DIFLAVIN FLAVOPROTEIN A 2-RELATED"/>
    <property type="match status" value="1"/>
</dbReference>
<dbReference type="AlphaFoldDB" id="A0A2P7EBE3"/>
<evidence type="ECO:0000313" key="4">
    <source>
        <dbReference type="Proteomes" id="UP000240206"/>
    </source>
</evidence>
<reference evidence="4" key="1">
    <citation type="submission" date="2018-03" db="EMBL/GenBank/DDBJ databases">
        <title>Ecological and genomic features of two cosmopolitan and abundant freshwater picocyanobacteria.</title>
        <authorList>
            <person name="Cabello-Yeves P.J."/>
            <person name="Picazo A."/>
            <person name="Camacho A."/>
            <person name="Callieri C."/>
            <person name="Rosselli R."/>
            <person name="Roda-Garcia J."/>
            <person name="Coutinho F.H."/>
            <person name="Rodriguez-Valera F."/>
        </authorList>
    </citation>
    <scope>NUCLEOTIDE SEQUENCE [LARGE SCALE GENOMIC DNA]</scope>
    <source>
        <strain evidence="4">Tous</strain>
    </source>
</reference>
<evidence type="ECO:0000256" key="1">
    <source>
        <dbReference type="ARBA" id="ARBA00022448"/>
    </source>
</evidence>